<dbReference type="AlphaFoldDB" id="A0A931FCL4"/>
<keyword evidence="5 7" id="KW-0472">Membrane</keyword>
<feature type="domain" description="Type II secretion system protein GspF" evidence="8">
    <location>
        <begin position="110"/>
        <end position="235"/>
    </location>
</feature>
<reference evidence="9" key="1">
    <citation type="submission" date="2020-11" db="EMBL/GenBank/DDBJ databases">
        <title>Isolation and identification of active actinomycetes.</title>
        <authorList>
            <person name="Yu B."/>
        </authorList>
    </citation>
    <scope>NUCLEOTIDE SEQUENCE</scope>
    <source>
        <strain evidence="9">NEAU-YB345</strain>
    </source>
</reference>
<keyword evidence="4 7" id="KW-1133">Transmembrane helix</keyword>
<gene>
    <name evidence="9" type="ORF">I2501_00895</name>
</gene>
<proteinExistence type="predicted"/>
<name>A0A931FCL4_9ACTN</name>
<dbReference type="PANTHER" id="PTHR35007">
    <property type="entry name" value="INTEGRAL MEMBRANE PROTEIN-RELATED"/>
    <property type="match status" value="1"/>
</dbReference>
<feature type="transmembrane region" description="Helical" evidence="7">
    <location>
        <begin position="249"/>
        <end position="269"/>
    </location>
</feature>
<dbReference type="RefSeq" id="WP_196191787.1">
    <property type="nucleotide sequence ID" value="NZ_JADPRT010000001.1"/>
</dbReference>
<sequence length="314" mass="33810">MSVLLWAGCGVLLCGGLVALIVFARGSDLPPVAELDAERHRFRPTGLAGVRGRVQLVVAVGGAALGWVLTGYVVALVIVPMLAFGLPWLLAATMPRTEAIDRLEALAEWTQRLSDVLLLGVGMEQALIGSLRTAPEALEKEIADLVGRIQSRMNPEEALRHLGDRLGDATSDKVLAALLLRVNDRGPGLSRALSDLADSVREEVRQRRVIEADRAKHRATVRWLVLILLGAAVVMSLNASYVAPYGTPLGQAVLTAVVFCVVAVVGWMARMTLHRPVPRFLEADRRSRVSTREFLRGDGADESDTAHVGSGEAR</sequence>
<evidence type="ECO:0000313" key="9">
    <source>
        <dbReference type="EMBL" id="MBF9066591.1"/>
    </source>
</evidence>
<dbReference type="PANTHER" id="PTHR35007:SF3">
    <property type="entry name" value="POSSIBLE CONSERVED ALANINE RICH MEMBRANE PROTEIN"/>
    <property type="match status" value="1"/>
</dbReference>
<evidence type="ECO:0000256" key="6">
    <source>
        <dbReference type="SAM" id="MobiDB-lite"/>
    </source>
</evidence>
<dbReference type="InterPro" id="IPR018076">
    <property type="entry name" value="T2SS_GspF_dom"/>
</dbReference>
<evidence type="ECO:0000256" key="2">
    <source>
        <dbReference type="ARBA" id="ARBA00022475"/>
    </source>
</evidence>
<evidence type="ECO:0000256" key="4">
    <source>
        <dbReference type="ARBA" id="ARBA00022989"/>
    </source>
</evidence>
<evidence type="ECO:0000259" key="8">
    <source>
        <dbReference type="Pfam" id="PF00482"/>
    </source>
</evidence>
<feature type="region of interest" description="Disordered" evidence="6">
    <location>
        <begin position="294"/>
        <end position="314"/>
    </location>
</feature>
<evidence type="ECO:0000256" key="5">
    <source>
        <dbReference type="ARBA" id="ARBA00023136"/>
    </source>
</evidence>
<dbReference type="GO" id="GO:0005886">
    <property type="term" value="C:plasma membrane"/>
    <property type="evidence" value="ECO:0007669"/>
    <property type="project" value="UniProtKB-SubCell"/>
</dbReference>
<comment type="subcellular location">
    <subcellularLocation>
        <location evidence="1">Cell membrane</location>
        <topology evidence="1">Multi-pass membrane protein</topology>
    </subcellularLocation>
</comment>
<comment type="caution">
    <text evidence="9">The sequence shown here is derived from an EMBL/GenBank/DDBJ whole genome shotgun (WGS) entry which is preliminary data.</text>
</comment>
<keyword evidence="2" id="KW-1003">Cell membrane</keyword>
<dbReference type="Proteomes" id="UP000657385">
    <property type="component" value="Unassembled WGS sequence"/>
</dbReference>
<feature type="transmembrane region" description="Helical" evidence="7">
    <location>
        <begin position="64"/>
        <end position="90"/>
    </location>
</feature>
<organism evidence="9 10">
    <name type="scientific">Streptacidiphilus fuscans</name>
    <dbReference type="NCBI Taxonomy" id="2789292"/>
    <lineage>
        <taxon>Bacteria</taxon>
        <taxon>Bacillati</taxon>
        <taxon>Actinomycetota</taxon>
        <taxon>Actinomycetes</taxon>
        <taxon>Kitasatosporales</taxon>
        <taxon>Streptomycetaceae</taxon>
        <taxon>Streptacidiphilus</taxon>
    </lineage>
</organism>
<accession>A0A931FCL4</accession>
<protein>
    <submittedName>
        <fullName evidence="9">Type II secretion system F family protein</fullName>
    </submittedName>
</protein>
<evidence type="ECO:0000313" key="10">
    <source>
        <dbReference type="Proteomes" id="UP000657385"/>
    </source>
</evidence>
<dbReference type="EMBL" id="JADPRT010000001">
    <property type="protein sequence ID" value="MBF9066591.1"/>
    <property type="molecule type" value="Genomic_DNA"/>
</dbReference>
<feature type="transmembrane region" description="Helical" evidence="7">
    <location>
        <begin position="223"/>
        <end position="243"/>
    </location>
</feature>
<evidence type="ECO:0000256" key="3">
    <source>
        <dbReference type="ARBA" id="ARBA00022692"/>
    </source>
</evidence>
<dbReference type="Pfam" id="PF00482">
    <property type="entry name" value="T2SSF"/>
    <property type="match status" value="1"/>
</dbReference>
<evidence type="ECO:0000256" key="1">
    <source>
        <dbReference type="ARBA" id="ARBA00004651"/>
    </source>
</evidence>
<keyword evidence="3 7" id="KW-0812">Transmembrane</keyword>
<evidence type="ECO:0000256" key="7">
    <source>
        <dbReference type="SAM" id="Phobius"/>
    </source>
</evidence>
<keyword evidence="10" id="KW-1185">Reference proteome</keyword>